<evidence type="ECO:0008006" key="3">
    <source>
        <dbReference type="Google" id="ProtNLM"/>
    </source>
</evidence>
<reference evidence="1 2" key="1">
    <citation type="submission" date="2007-05" db="EMBL/GenBank/DDBJ databases">
        <title>Complete sequence of Geobacter uraniireducens Rf4.</title>
        <authorList>
            <consortium name="US DOE Joint Genome Institute"/>
            <person name="Copeland A."/>
            <person name="Lucas S."/>
            <person name="Lapidus A."/>
            <person name="Barry K."/>
            <person name="Detter J.C."/>
            <person name="Glavina del Rio T."/>
            <person name="Hammon N."/>
            <person name="Israni S."/>
            <person name="Dalin E."/>
            <person name="Tice H."/>
            <person name="Pitluck S."/>
            <person name="Chertkov O."/>
            <person name="Brettin T."/>
            <person name="Bruce D."/>
            <person name="Han C."/>
            <person name="Schmutz J."/>
            <person name="Larimer F."/>
            <person name="Land M."/>
            <person name="Hauser L."/>
            <person name="Kyrpides N."/>
            <person name="Mikhailova N."/>
            <person name="Shelobolina E."/>
            <person name="Aklujkar M."/>
            <person name="Lovley D."/>
            <person name="Richardson P."/>
        </authorList>
    </citation>
    <scope>NUCLEOTIDE SEQUENCE [LARGE SCALE GENOMIC DNA]</scope>
    <source>
        <strain evidence="2">ATCC BAA-1134 / JCM 13001 / Rf4</strain>
    </source>
</reference>
<gene>
    <name evidence="1" type="ordered locus">Gura_2020</name>
</gene>
<name>A5GFK5_GEOUR</name>
<dbReference type="RefSeq" id="WP_011938913.1">
    <property type="nucleotide sequence ID" value="NC_009483.1"/>
</dbReference>
<dbReference type="KEGG" id="gur:Gura_2020"/>
<evidence type="ECO:0000313" key="2">
    <source>
        <dbReference type="Proteomes" id="UP000006695"/>
    </source>
</evidence>
<dbReference type="InterPro" id="IPR025737">
    <property type="entry name" value="FApF"/>
</dbReference>
<accession>A5GFK5</accession>
<dbReference type="HOGENOM" id="CLU_949160_0_0_7"/>
<dbReference type="Proteomes" id="UP000006695">
    <property type="component" value="Chromosome"/>
</dbReference>
<dbReference type="STRING" id="351605.Gura_2020"/>
<dbReference type="AlphaFoldDB" id="A5GFK5"/>
<dbReference type="Pfam" id="PF13557">
    <property type="entry name" value="Phenol_MetA_deg"/>
    <property type="match status" value="1"/>
</dbReference>
<dbReference type="EMBL" id="CP000698">
    <property type="protein sequence ID" value="ABQ26210.1"/>
    <property type="molecule type" value="Genomic_DNA"/>
</dbReference>
<sequence length="293" mass="31614">MKHNRCSEKFIALLVVMTVLLIPSRLFAEEPSYSTSLGFEFTTGKYGTGIKTDAIFMPFTVAVYPTERLDFSLQIPYVYQSSSAVVAGEFRGMQPQSMGMGSQSVLAAMGSMGSGTGGPGPRTTASAANVDKSQNGLGDITFRAGYIVVPEGDYLPGIRPNFFVKFPTADKNKFLGTGAFDGGLAVELFKWFGYWLTIGELGYAVQGKSSVLAVKNYLYYNAGVGYQIGERLRPMLMLKGSTPPVEGASAQLEARLRVKYQITEHTGIDGYVSKGINTSSPDYGTGLAFCLDF</sequence>
<evidence type="ECO:0000313" key="1">
    <source>
        <dbReference type="EMBL" id="ABQ26210.1"/>
    </source>
</evidence>
<organism evidence="1 2">
    <name type="scientific">Geotalea uraniireducens (strain Rf4)</name>
    <name type="common">Geobacter uraniireducens</name>
    <dbReference type="NCBI Taxonomy" id="351605"/>
    <lineage>
        <taxon>Bacteria</taxon>
        <taxon>Pseudomonadati</taxon>
        <taxon>Thermodesulfobacteriota</taxon>
        <taxon>Desulfuromonadia</taxon>
        <taxon>Geobacterales</taxon>
        <taxon>Geobacteraceae</taxon>
        <taxon>Geotalea</taxon>
    </lineage>
</organism>
<protein>
    <recommendedName>
        <fullName evidence="3">Transporter</fullName>
    </recommendedName>
</protein>
<proteinExistence type="predicted"/>
<keyword evidence="2" id="KW-1185">Reference proteome</keyword>